<dbReference type="InterPro" id="IPR027417">
    <property type="entry name" value="P-loop_NTPase"/>
</dbReference>
<feature type="compositionally biased region" description="Polar residues" evidence="1">
    <location>
        <begin position="15"/>
        <end position="24"/>
    </location>
</feature>
<dbReference type="Proteomes" id="UP001153714">
    <property type="component" value="Chromosome 13"/>
</dbReference>
<gene>
    <name evidence="3" type="ORF">DIATSA_LOCUS3062</name>
</gene>
<name>A0A9N9QWR9_9NEOP</name>
<feature type="transmembrane region" description="Helical" evidence="2">
    <location>
        <begin position="71"/>
        <end position="90"/>
    </location>
</feature>
<proteinExistence type="predicted"/>
<feature type="compositionally biased region" description="Low complexity" evidence="1">
    <location>
        <begin position="36"/>
        <end position="45"/>
    </location>
</feature>
<sequence>MEKFDTSCEPMDVDLSTTSVNTSSSHDEATVSENPSPALNTANTSTTTAPSEIWTVKTYHIKKTEKNNGHFKLFVTLLVLCASIIIYMILDIKCIDSINLTELRTVFETRVHDQTKAVELFLDSLSQDVDSKIIFLYGATGVGKTYTTSLLLENIWNSSNIYHFTMPSFINTFSVDTMYGINICKTSTIVVDDLKESDLLTVKKFMLDIITKSEDLKKKVTIILIINCDIITKELIKSCDEHFYETLTESFNDVHVTKKFIKYEPLTLNTLRKCINDVLGDQKISNNEYNNLLNNFNVTLDGCKGVYKKVKILKKFKV</sequence>
<keyword evidence="4" id="KW-1185">Reference proteome</keyword>
<accession>A0A9N9QWR9</accession>
<evidence type="ECO:0000256" key="1">
    <source>
        <dbReference type="SAM" id="MobiDB-lite"/>
    </source>
</evidence>
<feature type="region of interest" description="Disordered" evidence="1">
    <location>
        <begin position="1"/>
        <end position="45"/>
    </location>
</feature>
<keyword evidence="2" id="KW-1133">Transmembrane helix</keyword>
<dbReference type="SUPFAM" id="SSF52540">
    <property type="entry name" value="P-loop containing nucleoside triphosphate hydrolases"/>
    <property type="match status" value="1"/>
</dbReference>
<protein>
    <submittedName>
        <fullName evidence="3">Uncharacterized protein</fullName>
    </submittedName>
</protein>
<keyword evidence="2" id="KW-0472">Membrane</keyword>
<evidence type="ECO:0000313" key="4">
    <source>
        <dbReference type="Proteomes" id="UP001153714"/>
    </source>
</evidence>
<keyword evidence="2" id="KW-0812">Transmembrane</keyword>
<dbReference type="Gene3D" id="3.40.50.300">
    <property type="entry name" value="P-loop containing nucleotide triphosphate hydrolases"/>
    <property type="match status" value="1"/>
</dbReference>
<evidence type="ECO:0000313" key="3">
    <source>
        <dbReference type="EMBL" id="CAG9785002.1"/>
    </source>
</evidence>
<dbReference type="EMBL" id="OU893344">
    <property type="protein sequence ID" value="CAG9785002.1"/>
    <property type="molecule type" value="Genomic_DNA"/>
</dbReference>
<reference evidence="3" key="1">
    <citation type="submission" date="2021-12" db="EMBL/GenBank/DDBJ databases">
        <authorList>
            <person name="King R."/>
        </authorList>
    </citation>
    <scope>NUCLEOTIDE SEQUENCE</scope>
</reference>
<organism evidence="3 4">
    <name type="scientific">Diatraea saccharalis</name>
    <name type="common">sugarcane borer</name>
    <dbReference type="NCBI Taxonomy" id="40085"/>
    <lineage>
        <taxon>Eukaryota</taxon>
        <taxon>Metazoa</taxon>
        <taxon>Ecdysozoa</taxon>
        <taxon>Arthropoda</taxon>
        <taxon>Hexapoda</taxon>
        <taxon>Insecta</taxon>
        <taxon>Pterygota</taxon>
        <taxon>Neoptera</taxon>
        <taxon>Endopterygota</taxon>
        <taxon>Lepidoptera</taxon>
        <taxon>Glossata</taxon>
        <taxon>Ditrysia</taxon>
        <taxon>Pyraloidea</taxon>
        <taxon>Crambidae</taxon>
        <taxon>Crambinae</taxon>
        <taxon>Diatraea</taxon>
    </lineage>
</organism>
<reference evidence="3" key="2">
    <citation type="submission" date="2022-10" db="EMBL/GenBank/DDBJ databases">
        <authorList>
            <consortium name="ENA_rothamsted_submissions"/>
            <consortium name="culmorum"/>
            <person name="King R."/>
        </authorList>
    </citation>
    <scope>NUCLEOTIDE SEQUENCE</scope>
</reference>
<evidence type="ECO:0000256" key="2">
    <source>
        <dbReference type="SAM" id="Phobius"/>
    </source>
</evidence>
<dbReference type="OrthoDB" id="8191652at2759"/>
<dbReference type="AlphaFoldDB" id="A0A9N9QWR9"/>